<protein>
    <submittedName>
        <fullName evidence="1">Uncharacterized protein</fullName>
    </submittedName>
</protein>
<dbReference type="Proteomes" id="UP000828048">
    <property type="component" value="Chromosome 10"/>
</dbReference>
<gene>
    <name evidence="1" type="ORF">Vadar_028286</name>
</gene>
<sequence>MIQQVDDSVLSVEDVEQEKLNDTPPIVTEVEPMIEATTKNSSQSLQIVEKTKIPAVKIKIKPIAQTQYELRKRSHETVMVETSRSQPLRKRPRGIGPETQPETQGEANANRCSLLSIIRIVKETDLNDQHIASLKRTPFWLLFDAIISKKLQSDQCRKFDEVVLKIVQSYEEDTEAFTVGSKNIKFTSDHVRLVFGICCGNKEMTETKIKKESTALAKRLEIKESRLSTTTIERKIKELQKSMKQQNVDDVVRLLCLYLCVMLLFSNKANSVNWSYVHYMEDLEKVKEYDWASAVSKYLLESIHKNHRDISQLKGSSILLLYFLCEHTNLVEVKTANGVPRLLKWKISDLRKSLKDFTHLSQLADDKVHNTNLETVDEKKIFGALCAIDGGKREFCGQQQHEEVQPMLTDNDTEATAALVLLGKKEDEICEEEEHQKYEIHVGEEDEICGHHEDEVQVSAEQKQNEVKVCTEQEKDEIEGNLSNLYGLNDFNSSSQPSLHLDSFGTTQETDSGTTLVPNTLSTEEAQETDSGTTLAPNTLEQPSDHAMEVIDKLKKQIETLQQEKKNLEIENMEIRQKNEEALQSHKDEIEKLNSKLEEAQGTKQGQKNIAGNKKDVYIDTLRKKIRILEELNMEFEAKIEDYEVHQITQNYHIETESEVHQVTQQAIANKIKRLQKEKEELENELLSIIVHQVTQDYAPKTDAKGKAKKQESPTSRILRVKERDDRKKVQCEDFVYLQPSKRRSPQIIDLETYQVYQEKESKARKLKRLGGQTDMTELINTNAWAKIQQLWKEGKANAAVWHVASQILCVEVSDIQNLLFEDPLSSRIMDSYAYVLMQDHLGAQPRFDLSTPQPKSFIFPHYLRLVIENKSAKQVNQTLQKLVDKALPARFFLFPILFQAHWTLLVLDKEQCKWKFYNPLRVRHGTDGYCGATDNRRKVIAEYINSQTRQMLNIKITEEVEIVKNSPQQSSGSVDCGIVVISIMKKYMMNESQTSAITTDECRQIRADLIHTFLK</sequence>
<evidence type="ECO:0000313" key="2">
    <source>
        <dbReference type="Proteomes" id="UP000828048"/>
    </source>
</evidence>
<name>A0ACB7XKQ5_9ERIC</name>
<evidence type="ECO:0000313" key="1">
    <source>
        <dbReference type="EMBL" id="KAH7841316.1"/>
    </source>
</evidence>
<comment type="caution">
    <text evidence="1">The sequence shown here is derived from an EMBL/GenBank/DDBJ whole genome shotgun (WGS) entry which is preliminary data.</text>
</comment>
<organism evidence="1 2">
    <name type="scientific">Vaccinium darrowii</name>
    <dbReference type="NCBI Taxonomy" id="229202"/>
    <lineage>
        <taxon>Eukaryota</taxon>
        <taxon>Viridiplantae</taxon>
        <taxon>Streptophyta</taxon>
        <taxon>Embryophyta</taxon>
        <taxon>Tracheophyta</taxon>
        <taxon>Spermatophyta</taxon>
        <taxon>Magnoliopsida</taxon>
        <taxon>eudicotyledons</taxon>
        <taxon>Gunneridae</taxon>
        <taxon>Pentapetalae</taxon>
        <taxon>asterids</taxon>
        <taxon>Ericales</taxon>
        <taxon>Ericaceae</taxon>
        <taxon>Vaccinioideae</taxon>
        <taxon>Vaccinieae</taxon>
        <taxon>Vaccinium</taxon>
    </lineage>
</organism>
<proteinExistence type="predicted"/>
<keyword evidence="2" id="KW-1185">Reference proteome</keyword>
<reference evidence="1 2" key="1">
    <citation type="journal article" date="2021" name="Hortic Res">
        <title>High-quality reference genome and annotation aids understanding of berry development for evergreen blueberry (Vaccinium darrowii).</title>
        <authorList>
            <person name="Yu J."/>
            <person name="Hulse-Kemp A.M."/>
            <person name="Babiker E."/>
            <person name="Staton M."/>
        </authorList>
    </citation>
    <scope>NUCLEOTIDE SEQUENCE [LARGE SCALE GENOMIC DNA]</scope>
    <source>
        <strain evidence="2">cv. NJ 8807/NJ 8810</strain>
        <tissue evidence="1">Young leaf</tissue>
    </source>
</reference>
<accession>A0ACB7XKQ5</accession>
<dbReference type="EMBL" id="CM037160">
    <property type="protein sequence ID" value="KAH7841316.1"/>
    <property type="molecule type" value="Genomic_DNA"/>
</dbReference>